<feature type="transmembrane region" description="Helical" evidence="1">
    <location>
        <begin position="12"/>
        <end position="33"/>
    </location>
</feature>
<evidence type="ECO:0000313" key="3">
    <source>
        <dbReference type="Proteomes" id="UP001227543"/>
    </source>
</evidence>
<proteinExistence type="predicted"/>
<name>A0ABQ9QU84_9PEZI</name>
<accession>A0ABQ9QU84</accession>
<comment type="caution">
    <text evidence="2">The sequence shown here is derived from an EMBL/GenBank/DDBJ whole genome shotgun (WGS) entry which is preliminary data.</text>
</comment>
<keyword evidence="1" id="KW-0812">Transmembrane</keyword>
<sequence length="71" mass="7732">MTLDQRGQTIRLGYEHGALAVVVVLVTILPMVMDRATAEKPKPKIASSGSWFASRQDFAANGVEIIEKGFN</sequence>
<evidence type="ECO:0000313" key="2">
    <source>
        <dbReference type="EMBL" id="KAK1485368.1"/>
    </source>
</evidence>
<keyword evidence="3" id="KW-1185">Reference proteome</keyword>
<dbReference type="RefSeq" id="XP_060376742.1">
    <property type="nucleotide sequence ID" value="XM_060528588.1"/>
</dbReference>
<keyword evidence="1" id="KW-0472">Membrane</keyword>
<evidence type="ECO:0000256" key="1">
    <source>
        <dbReference type="SAM" id="Phobius"/>
    </source>
</evidence>
<dbReference type="Proteomes" id="UP001227543">
    <property type="component" value="Unassembled WGS sequence"/>
</dbReference>
<dbReference type="GeneID" id="85412826"/>
<protein>
    <submittedName>
        <fullName evidence="2">Cytochrome P450</fullName>
    </submittedName>
</protein>
<keyword evidence="1" id="KW-1133">Transmembrane helix</keyword>
<dbReference type="EMBL" id="MLFU01000079">
    <property type="protein sequence ID" value="KAK1485368.1"/>
    <property type="molecule type" value="Genomic_DNA"/>
</dbReference>
<gene>
    <name evidence="2" type="ORF">CTAM01_12583</name>
</gene>
<organism evidence="2 3">
    <name type="scientific">Colletotrichum tamarilloi</name>
    <dbReference type="NCBI Taxonomy" id="1209934"/>
    <lineage>
        <taxon>Eukaryota</taxon>
        <taxon>Fungi</taxon>
        <taxon>Dikarya</taxon>
        <taxon>Ascomycota</taxon>
        <taxon>Pezizomycotina</taxon>
        <taxon>Sordariomycetes</taxon>
        <taxon>Hypocreomycetidae</taxon>
        <taxon>Glomerellales</taxon>
        <taxon>Glomerellaceae</taxon>
        <taxon>Colletotrichum</taxon>
        <taxon>Colletotrichum acutatum species complex</taxon>
    </lineage>
</organism>
<reference evidence="2 3" key="1">
    <citation type="submission" date="2016-10" db="EMBL/GenBank/DDBJ databases">
        <title>The genome sequence of Colletotrichum fioriniae PJ7.</title>
        <authorList>
            <person name="Baroncelli R."/>
        </authorList>
    </citation>
    <scope>NUCLEOTIDE SEQUENCE [LARGE SCALE GENOMIC DNA]</scope>
    <source>
        <strain evidence="2 3">Tom-12</strain>
    </source>
</reference>